<keyword evidence="8 10" id="KW-1133">Transmembrane helix</keyword>
<keyword evidence="7" id="KW-0256">Endoplasmic reticulum</keyword>
<comment type="pathway">
    <text evidence="2">Glycolipid biosynthesis; glycosylphosphatidylinositol-anchor biosynthesis.</text>
</comment>
<feature type="transmembrane region" description="Helical" evidence="10">
    <location>
        <begin position="83"/>
        <end position="116"/>
    </location>
</feature>
<organism evidence="11 12">
    <name type="scientific">Anaeroselena agilis</name>
    <dbReference type="NCBI Taxonomy" id="3063788"/>
    <lineage>
        <taxon>Bacteria</taxon>
        <taxon>Bacillati</taxon>
        <taxon>Bacillota</taxon>
        <taxon>Negativicutes</taxon>
        <taxon>Acetonemataceae</taxon>
        <taxon>Anaeroselena</taxon>
    </lineage>
</organism>
<dbReference type="PANTHER" id="PTHR12468">
    <property type="entry name" value="GPI MANNOSYLTRANSFERASE 2"/>
    <property type="match status" value="1"/>
</dbReference>
<keyword evidence="3" id="KW-0337">GPI-anchor biosynthesis</keyword>
<keyword evidence="9 10" id="KW-0472">Membrane</keyword>
<feature type="transmembrane region" description="Helical" evidence="10">
    <location>
        <begin position="217"/>
        <end position="237"/>
    </location>
</feature>
<evidence type="ECO:0000313" key="12">
    <source>
        <dbReference type="Proteomes" id="UP001254848"/>
    </source>
</evidence>
<evidence type="ECO:0000313" key="11">
    <source>
        <dbReference type="EMBL" id="MDT8903432.1"/>
    </source>
</evidence>
<evidence type="ECO:0000256" key="5">
    <source>
        <dbReference type="ARBA" id="ARBA00022679"/>
    </source>
</evidence>
<protein>
    <submittedName>
        <fullName evidence="11">Mannosyltransferase family protein</fullName>
    </submittedName>
</protein>
<dbReference type="InterPro" id="IPR007315">
    <property type="entry name" value="PIG-V/Gpi18"/>
</dbReference>
<accession>A0ABU3P327</accession>
<keyword evidence="4 11" id="KW-0328">Glycosyltransferase</keyword>
<evidence type="ECO:0000256" key="2">
    <source>
        <dbReference type="ARBA" id="ARBA00004687"/>
    </source>
</evidence>
<dbReference type="GO" id="GO:0016757">
    <property type="term" value="F:glycosyltransferase activity"/>
    <property type="evidence" value="ECO:0007669"/>
    <property type="project" value="UniProtKB-KW"/>
</dbReference>
<comment type="caution">
    <text evidence="11">The sequence shown here is derived from an EMBL/GenBank/DDBJ whole genome shotgun (WGS) entry which is preliminary data.</text>
</comment>
<evidence type="ECO:0000256" key="10">
    <source>
        <dbReference type="SAM" id="Phobius"/>
    </source>
</evidence>
<feature type="transmembrane region" description="Helical" evidence="10">
    <location>
        <begin position="327"/>
        <end position="346"/>
    </location>
</feature>
<keyword evidence="6 10" id="KW-0812">Transmembrane</keyword>
<feature type="transmembrane region" description="Helical" evidence="10">
    <location>
        <begin position="353"/>
        <end position="378"/>
    </location>
</feature>
<dbReference type="RefSeq" id="WP_413781888.1">
    <property type="nucleotide sequence ID" value="NZ_JAUOZS010000001.1"/>
</dbReference>
<evidence type="ECO:0000256" key="9">
    <source>
        <dbReference type="ARBA" id="ARBA00023136"/>
    </source>
</evidence>
<evidence type="ECO:0000256" key="7">
    <source>
        <dbReference type="ARBA" id="ARBA00022824"/>
    </source>
</evidence>
<gene>
    <name evidence="11" type="ORF">Q4T40_19575</name>
</gene>
<evidence type="ECO:0000256" key="6">
    <source>
        <dbReference type="ARBA" id="ARBA00022692"/>
    </source>
</evidence>
<evidence type="ECO:0000256" key="8">
    <source>
        <dbReference type="ARBA" id="ARBA00022989"/>
    </source>
</evidence>
<keyword evidence="12" id="KW-1185">Reference proteome</keyword>
<evidence type="ECO:0000256" key="1">
    <source>
        <dbReference type="ARBA" id="ARBA00004477"/>
    </source>
</evidence>
<comment type="subcellular location">
    <subcellularLocation>
        <location evidence="1">Endoplasmic reticulum membrane</location>
        <topology evidence="1">Multi-pass membrane protein</topology>
    </subcellularLocation>
</comment>
<dbReference type="EMBL" id="JAUOZS010000001">
    <property type="protein sequence ID" value="MDT8903432.1"/>
    <property type="molecule type" value="Genomic_DNA"/>
</dbReference>
<feature type="transmembrane region" description="Helical" evidence="10">
    <location>
        <begin position="304"/>
        <end position="321"/>
    </location>
</feature>
<evidence type="ECO:0000256" key="3">
    <source>
        <dbReference type="ARBA" id="ARBA00022502"/>
    </source>
</evidence>
<feature type="transmembrane region" description="Helical" evidence="10">
    <location>
        <begin position="137"/>
        <end position="170"/>
    </location>
</feature>
<dbReference type="Proteomes" id="UP001254848">
    <property type="component" value="Unassembled WGS sequence"/>
</dbReference>
<dbReference type="PANTHER" id="PTHR12468:SF2">
    <property type="entry name" value="GPI MANNOSYLTRANSFERASE 2"/>
    <property type="match status" value="1"/>
</dbReference>
<reference evidence="11 12" key="1">
    <citation type="submission" date="2023-07" db="EMBL/GenBank/DDBJ databases">
        <title>The novel representative of Negativicutes class, Anaeroselena agilis gen. nov. sp. nov.</title>
        <authorList>
            <person name="Prokofeva M.I."/>
            <person name="Elcheninov A.G."/>
            <person name="Klyukina A."/>
            <person name="Kublanov I.V."/>
            <person name="Frolov E.N."/>
            <person name="Podosokorskaya O.A."/>
        </authorList>
    </citation>
    <scope>NUCLEOTIDE SEQUENCE [LARGE SCALE GENOMIC DNA]</scope>
    <source>
        <strain evidence="11 12">4137-cl</strain>
    </source>
</reference>
<feature type="transmembrane region" description="Helical" evidence="10">
    <location>
        <begin position="278"/>
        <end position="297"/>
    </location>
</feature>
<dbReference type="Pfam" id="PF04188">
    <property type="entry name" value="Mannosyl_trans2"/>
    <property type="match status" value="1"/>
</dbReference>
<proteinExistence type="predicted"/>
<name>A0ABU3P327_9FIRM</name>
<sequence>MEAVSAARTLFLFIGRVWRPFLLHSAIVLLSAWLSDAFPSHSPAGFVNPYLGDTPPLANLFLKWDAHWYTYIAAQGYDAKSVVFFPVLIVFIRIVACLGLSHAVAGLLVCNLFTLLSFAVMHAAFRQDFSDRFTDKALLAYAVMPTSFFLNSVYTEPIFLTFALACVYFARRGDWWSAGSCAALATLTRNLGVFLFFFVAYELYLSRKVVGRPTWELLSPFLAPAALLGYMGFNAFFCGDSLAFVHSQQAWGRYFAWPPESYIRNLGLLGSFWPNTQAGISLDAFLVLAGFAGLSYATIFSRHIPGSYLLIGWLWFLIPLFSTSSFLPLYSMSRFLLVVFPLYVFYAGMPKALFTCFLVVNALLLSLCTIMFVNWYWIG</sequence>
<evidence type="ECO:0000256" key="4">
    <source>
        <dbReference type="ARBA" id="ARBA00022676"/>
    </source>
</evidence>
<feature type="transmembrane region" description="Helical" evidence="10">
    <location>
        <begin position="182"/>
        <end position="205"/>
    </location>
</feature>
<keyword evidence="5" id="KW-0808">Transferase</keyword>